<accession>F4RPR8</accession>
<dbReference type="RefSeq" id="XP_007411082.1">
    <property type="nucleotide sequence ID" value="XM_007411020.1"/>
</dbReference>
<dbReference type="Gene3D" id="1.20.5.170">
    <property type="match status" value="1"/>
</dbReference>
<keyword evidence="3" id="KW-1185">Reference proteome</keyword>
<dbReference type="SUPFAM" id="SSF57997">
    <property type="entry name" value="Tropomyosin"/>
    <property type="match status" value="1"/>
</dbReference>
<proteinExistence type="predicted"/>
<protein>
    <submittedName>
        <fullName evidence="2">Uncharacterized protein</fullName>
    </submittedName>
</protein>
<dbReference type="VEuPathDB" id="FungiDB:MELLADRAFT_63993"/>
<evidence type="ECO:0000313" key="3">
    <source>
        <dbReference type="Proteomes" id="UP000001072"/>
    </source>
</evidence>
<organism evidence="3">
    <name type="scientific">Melampsora larici-populina (strain 98AG31 / pathotype 3-4-7)</name>
    <name type="common">Poplar leaf rust fungus</name>
    <dbReference type="NCBI Taxonomy" id="747676"/>
    <lineage>
        <taxon>Eukaryota</taxon>
        <taxon>Fungi</taxon>
        <taxon>Dikarya</taxon>
        <taxon>Basidiomycota</taxon>
        <taxon>Pucciniomycotina</taxon>
        <taxon>Pucciniomycetes</taxon>
        <taxon>Pucciniales</taxon>
        <taxon>Melampsoraceae</taxon>
        <taxon>Melampsora</taxon>
    </lineage>
</organism>
<dbReference type="AlphaFoldDB" id="F4RPR8"/>
<dbReference type="HOGENOM" id="CLU_1704616_0_0_1"/>
<feature type="compositionally biased region" description="Polar residues" evidence="1">
    <location>
        <begin position="1"/>
        <end position="11"/>
    </location>
</feature>
<sequence length="154" mass="17601">MSESEISSKQHSFAAHPTHQQDNKNKNEQLHEGLAELRISLDSVKQKMMTLAQNAEHSFSRNVEQRHQNERKIEDLSTALKLADRRFHKLERKVQKLDVKIDNMETEAYITNSKVDGHDKVFKKIIAMFGSIDLQGEYDSYESASQKAAGGSDQ</sequence>
<dbReference type="InParanoid" id="F4RPR8"/>
<name>F4RPR8_MELLP</name>
<gene>
    <name evidence="2" type="ORF">MELLADRAFT_63993</name>
</gene>
<dbReference type="EMBL" id="GL883112">
    <property type="protein sequence ID" value="EGG05593.1"/>
    <property type="molecule type" value="Genomic_DNA"/>
</dbReference>
<dbReference type="Proteomes" id="UP000001072">
    <property type="component" value="Unassembled WGS sequence"/>
</dbReference>
<feature type="compositionally biased region" description="Basic and acidic residues" evidence="1">
    <location>
        <begin position="19"/>
        <end position="33"/>
    </location>
</feature>
<evidence type="ECO:0000313" key="2">
    <source>
        <dbReference type="EMBL" id="EGG05593.1"/>
    </source>
</evidence>
<feature type="region of interest" description="Disordered" evidence="1">
    <location>
        <begin position="1"/>
        <end position="33"/>
    </location>
</feature>
<evidence type="ECO:0000256" key="1">
    <source>
        <dbReference type="SAM" id="MobiDB-lite"/>
    </source>
</evidence>
<dbReference type="KEGG" id="mlr:MELLADRAFT_63993"/>
<reference evidence="3" key="1">
    <citation type="journal article" date="2011" name="Proc. Natl. Acad. Sci. U.S.A.">
        <title>Obligate biotrophy features unraveled by the genomic analysis of rust fungi.</title>
        <authorList>
            <person name="Duplessis S."/>
            <person name="Cuomo C.A."/>
            <person name="Lin Y.-C."/>
            <person name="Aerts A."/>
            <person name="Tisserant E."/>
            <person name="Veneault-Fourrey C."/>
            <person name="Joly D.L."/>
            <person name="Hacquard S."/>
            <person name="Amselem J."/>
            <person name="Cantarel B.L."/>
            <person name="Chiu R."/>
            <person name="Coutinho P.M."/>
            <person name="Feau N."/>
            <person name="Field M."/>
            <person name="Frey P."/>
            <person name="Gelhaye E."/>
            <person name="Goldberg J."/>
            <person name="Grabherr M.G."/>
            <person name="Kodira C.D."/>
            <person name="Kohler A."/>
            <person name="Kuees U."/>
            <person name="Lindquist E.A."/>
            <person name="Lucas S.M."/>
            <person name="Mago R."/>
            <person name="Mauceli E."/>
            <person name="Morin E."/>
            <person name="Murat C."/>
            <person name="Pangilinan J.L."/>
            <person name="Park R."/>
            <person name="Pearson M."/>
            <person name="Quesneville H."/>
            <person name="Rouhier N."/>
            <person name="Sakthikumar S."/>
            <person name="Salamov A.A."/>
            <person name="Schmutz J."/>
            <person name="Selles B."/>
            <person name="Shapiro H."/>
            <person name="Tanguay P."/>
            <person name="Tuskan G.A."/>
            <person name="Henrissat B."/>
            <person name="Van de Peer Y."/>
            <person name="Rouze P."/>
            <person name="Ellis J.G."/>
            <person name="Dodds P.N."/>
            <person name="Schein J.E."/>
            <person name="Zhong S."/>
            <person name="Hamelin R.C."/>
            <person name="Grigoriev I.V."/>
            <person name="Szabo L.J."/>
            <person name="Martin F."/>
        </authorList>
    </citation>
    <scope>NUCLEOTIDE SEQUENCE [LARGE SCALE GENOMIC DNA]</scope>
    <source>
        <strain evidence="3">98AG31 / pathotype 3-4-7</strain>
    </source>
</reference>
<dbReference type="GeneID" id="18930188"/>